<keyword evidence="1" id="KW-0472">Membrane</keyword>
<accession>A0AAD5VFL3</accession>
<keyword evidence="1" id="KW-1133">Transmembrane helix</keyword>
<dbReference type="Proteomes" id="UP001213000">
    <property type="component" value="Unassembled WGS sequence"/>
</dbReference>
<dbReference type="Gene3D" id="3.60.130.30">
    <property type="match status" value="1"/>
</dbReference>
<organism evidence="2 3">
    <name type="scientific">Leucocoprinus birnbaumii</name>
    <dbReference type="NCBI Taxonomy" id="56174"/>
    <lineage>
        <taxon>Eukaryota</taxon>
        <taxon>Fungi</taxon>
        <taxon>Dikarya</taxon>
        <taxon>Basidiomycota</taxon>
        <taxon>Agaricomycotina</taxon>
        <taxon>Agaricomycetes</taxon>
        <taxon>Agaricomycetidae</taxon>
        <taxon>Agaricales</taxon>
        <taxon>Agaricineae</taxon>
        <taxon>Agaricaceae</taxon>
        <taxon>Leucocoprinus</taxon>
    </lineage>
</organism>
<dbReference type="AlphaFoldDB" id="A0AAD5VFL3"/>
<protein>
    <submittedName>
        <fullName evidence="2">Uncharacterized protein</fullName>
    </submittedName>
</protein>
<feature type="transmembrane region" description="Helical" evidence="1">
    <location>
        <begin position="403"/>
        <end position="420"/>
    </location>
</feature>
<sequence length="421" mass="47239">MVAKSSAVLQTEMSVLQQLNTQHGGYRVKVEKLDGEMRDMIKDAKAAHADGGKDDGGKDRAATALEKLWSNGYKLVEWDGINPILLVDTEGTIFGALAGQPKDPGWSKRCMRLFDIMAEDADAAAKLPKKNTQHRRGFYPAIDTGVTFAPGDSKAHNLRLERKEAALVENKEALEIERSIQKFVETSIDVFAPRLYGYIKDHMQRLQRHPDYTGLRWNDPHGAMSGKTRNFPWCVATVPHRDVMNMAFAWCGVVAIGPYNAIYGGHFVIHNMKLAIQFPHGALILIPSAFLWHSNVPVRHEDHRASVTFYTSGGLYRFIDNCFMRESDLAEAKPQEYAKRQEEKHLRRDMGSCHRYTSSSTTIPTFVFAFLTVIINLGRPYLVRCYLLLSYGLIRLFAASKSLIDGIVFVSGSISTLIATK</sequence>
<keyword evidence="3" id="KW-1185">Reference proteome</keyword>
<proteinExistence type="predicted"/>
<gene>
    <name evidence="2" type="ORF">NP233_g12904</name>
</gene>
<dbReference type="EMBL" id="JANIEX010002066">
    <property type="protein sequence ID" value="KAJ3552345.1"/>
    <property type="molecule type" value="Genomic_DNA"/>
</dbReference>
<keyword evidence="1" id="KW-0812">Transmembrane</keyword>
<comment type="caution">
    <text evidence="2">The sequence shown here is derived from an EMBL/GenBank/DDBJ whole genome shotgun (WGS) entry which is preliminary data.</text>
</comment>
<reference evidence="2" key="1">
    <citation type="submission" date="2022-07" db="EMBL/GenBank/DDBJ databases">
        <title>Genome Sequence of Leucocoprinus birnbaumii.</title>
        <authorList>
            <person name="Buettner E."/>
        </authorList>
    </citation>
    <scope>NUCLEOTIDE SEQUENCE</scope>
    <source>
        <strain evidence="2">VT141</strain>
    </source>
</reference>
<evidence type="ECO:0000313" key="3">
    <source>
        <dbReference type="Proteomes" id="UP001213000"/>
    </source>
</evidence>
<evidence type="ECO:0000256" key="1">
    <source>
        <dbReference type="SAM" id="Phobius"/>
    </source>
</evidence>
<evidence type="ECO:0000313" key="2">
    <source>
        <dbReference type="EMBL" id="KAJ3552345.1"/>
    </source>
</evidence>
<name>A0AAD5VFL3_9AGAR</name>
<feature type="transmembrane region" description="Helical" evidence="1">
    <location>
        <begin position="363"/>
        <end position="382"/>
    </location>
</feature>